<feature type="domain" description="DUF6879" evidence="1">
    <location>
        <begin position="17"/>
        <end position="179"/>
    </location>
</feature>
<dbReference type="Proteomes" id="UP000316541">
    <property type="component" value="Unassembled WGS sequence"/>
</dbReference>
<protein>
    <recommendedName>
        <fullName evidence="1">DUF6879 domain-containing protein</fullName>
    </recommendedName>
</protein>
<evidence type="ECO:0000313" key="2">
    <source>
        <dbReference type="EMBL" id="TQS18899.1"/>
    </source>
</evidence>
<comment type="caution">
    <text evidence="2">The sequence shown here is derived from an EMBL/GenBank/DDBJ whole genome shotgun (WGS) entry which is preliminary data.</text>
</comment>
<dbReference type="InterPro" id="IPR049244">
    <property type="entry name" value="DUF6879"/>
</dbReference>
<organism evidence="2 3">
    <name type="scientific">Microbispora hainanensis</name>
    <dbReference type="NCBI Taxonomy" id="568844"/>
    <lineage>
        <taxon>Bacteria</taxon>
        <taxon>Bacillati</taxon>
        <taxon>Actinomycetota</taxon>
        <taxon>Actinomycetes</taxon>
        <taxon>Streptosporangiales</taxon>
        <taxon>Streptosporangiaceae</taxon>
        <taxon>Microbispora</taxon>
    </lineage>
</organism>
<reference evidence="2 3" key="1">
    <citation type="submission" date="2019-07" db="EMBL/GenBank/DDBJ databases">
        <title>Microbispora hainanensis DSM 45428.</title>
        <authorList>
            <person name="Thawai C."/>
        </authorList>
    </citation>
    <scope>NUCLEOTIDE SEQUENCE [LARGE SCALE GENOMIC DNA]</scope>
    <source>
        <strain evidence="2 3">DSM 45428</strain>
    </source>
</reference>
<accession>A0A544YQ65</accession>
<sequence>MAEAEAVTLTSEEYLSDFWPYFQRLQDVFWKLETYQSFREPDDSSWQAFDSGDWNQAIRLIDERREEIQEPVKQVHGFEMRRVRIVEKPFTPYIQWELYYIRHRAQAGEDIRVLDSDLLPAHGFTYRLPELVILDSLVMYEVLYTQDGTLAGARKIVDRALIESCRRDVESLFIVGRDLLPYLNEERAVLPPPLQQSGTPIA</sequence>
<evidence type="ECO:0000313" key="3">
    <source>
        <dbReference type="Proteomes" id="UP000316541"/>
    </source>
</evidence>
<gene>
    <name evidence="2" type="ORF">FLX08_22285</name>
</gene>
<dbReference type="Pfam" id="PF21806">
    <property type="entry name" value="DUF6879"/>
    <property type="match status" value="1"/>
</dbReference>
<dbReference type="EMBL" id="VIRM01000028">
    <property type="protein sequence ID" value="TQS18899.1"/>
    <property type="molecule type" value="Genomic_DNA"/>
</dbReference>
<proteinExistence type="predicted"/>
<dbReference type="AlphaFoldDB" id="A0A544YQ65"/>
<name>A0A544YQ65_9ACTN</name>
<dbReference type="RefSeq" id="WP_142620932.1">
    <property type="nucleotide sequence ID" value="NZ_VIRM01000028.1"/>
</dbReference>
<evidence type="ECO:0000259" key="1">
    <source>
        <dbReference type="Pfam" id="PF21806"/>
    </source>
</evidence>